<gene>
    <name evidence="1" type="ORF">JS278_00101</name>
</gene>
<accession>A0A344UPV0</accession>
<dbReference type="EMBL" id="CP025198">
    <property type="protein sequence ID" value="AXE37298.1"/>
    <property type="molecule type" value="Genomic_DNA"/>
</dbReference>
<reference evidence="1 2" key="1">
    <citation type="submission" date="2017-12" db="EMBL/GenBank/DDBJ databases">
        <title>The whole genome sequence of the Acidipropionibacterium virtanenii sp. nov. type strain JS278.</title>
        <authorList>
            <person name="Laine P."/>
            <person name="Deptula P."/>
            <person name="Varmanen P."/>
            <person name="Auvinen P."/>
        </authorList>
    </citation>
    <scope>NUCLEOTIDE SEQUENCE [LARGE SCALE GENOMIC DNA]</scope>
    <source>
        <strain evidence="1 2">JS278</strain>
    </source>
</reference>
<dbReference type="InterPro" id="IPR036388">
    <property type="entry name" value="WH-like_DNA-bd_sf"/>
</dbReference>
<evidence type="ECO:0000313" key="1">
    <source>
        <dbReference type="EMBL" id="AXE37298.1"/>
    </source>
</evidence>
<organism evidence="1 2">
    <name type="scientific">Acidipropionibacterium virtanenii</name>
    <dbReference type="NCBI Taxonomy" id="2057246"/>
    <lineage>
        <taxon>Bacteria</taxon>
        <taxon>Bacillati</taxon>
        <taxon>Actinomycetota</taxon>
        <taxon>Actinomycetes</taxon>
        <taxon>Propionibacteriales</taxon>
        <taxon>Propionibacteriaceae</taxon>
        <taxon>Acidipropionibacterium</taxon>
    </lineage>
</organism>
<dbReference type="RefSeq" id="WP_245935152.1">
    <property type="nucleotide sequence ID" value="NZ_CP025198.1"/>
</dbReference>
<protein>
    <submittedName>
        <fullName evidence="1">Uncharacterized protein</fullName>
    </submittedName>
</protein>
<dbReference type="KEGG" id="acij:JS278_00101"/>
<keyword evidence="2" id="KW-1185">Reference proteome</keyword>
<dbReference type="SUPFAM" id="SSF88659">
    <property type="entry name" value="Sigma3 and sigma4 domains of RNA polymerase sigma factors"/>
    <property type="match status" value="1"/>
</dbReference>
<sequence>MSGFLVAALAAEWERECESWGIGEPELDARDLPRRLRSDDELAVRFLKRARAGGPRSRFAAHALLQALMPLLCGLARRDLRAGLDEYVAEAWIRVMTFPTTRIHKVCTNLALDCLHVVSAGRRRTGRERPLPVPEHPVDPWAEEAPGERARELIDAAFRIGIVNRSSRPVLMSVYAEGLGHDRTAQRYTMTPEAVRARCSRATRAMRRHASELAECL</sequence>
<dbReference type="AlphaFoldDB" id="A0A344UPV0"/>
<dbReference type="Proteomes" id="UP000251995">
    <property type="component" value="Chromosome"/>
</dbReference>
<evidence type="ECO:0000313" key="2">
    <source>
        <dbReference type="Proteomes" id="UP000251995"/>
    </source>
</evidence>
<dbReference type="InterPro" id="IPR013324">
    <property type="entry name" value="RNA_pol_sigma_r3/r4-like"/>
</dbReference>
<name>A0A344UPV0_9ACTN</name>
<dbReference type="Gene3D" id="1.10.10.10">
    <property type="entry name" value="Winged helix-like DNA-binding domain superfamily/Winged helix DNA-binding domain"/>
    <property type="match status" value="1"/>
</dbReference>
<proteinExistence type="predicted"/>